<reference evidence="2" key="2">
    <citation type="submission" date="2020-05" db="UniProtKB">
        <authorList>
            <consortium name="EnsemblMetazoa"/>
        </authorList>
    </citation>
    <scope>IDENTIFICATION</scope>
    <source>
        <strain evidence="2">IAEA</strain>
    </source>
</reference>
<organism evidence="2 3">
    <name type="scientific">Glossina brevipalpis</name>
    <dbReference type="NCBI Taxonomy" id="37001"/>
    <lineage>
        <taxon>Eukaryota</taxon>
        <taxon>Metazoa</taxon>
        <taxon>Ecdysozoa</taxon>
        <taxon>Arthropoda</taxon>
        <taxon>Hexapoda</taxon>
        <taxon>Insecta</taxon>
        <taxon>Pterygota</taxon>
        <taxon>Neoptera</taxon>
        <taxon>Endopterygota</taxon>
        <taxon>Diptera</taxon>
        <taxon>Brachycera</taxon>
        <taxon>Muscomorpha</taxon>
        <taxon>Hippoboscoidea</taxon>
        <taxon>Glossinidae</taxon>
        <taxon>Glossina</taxon>
    </lineage>
</organism>
<sequence length="107" mass="12395">MPAQQIRRDTKSIYEKISKNIFRLLLVPSIYRFDACMAKLREILYNIGGVVLLQLLNPLVNGCCTALTFMSTFFMKLPSSSVFKHYFMKDLCSSLITFSQYSYMIIN</sequence>
<protein>
    <submittedName>
        <fullName evidence="2">Uncharacterized protein</fullName>
    </submittedName>
</protein>
<evidence type="ECO:0000256" key="1">
    <source>
        <dbReference type="SAM" id="Phobius"/>
    </source>
</evidence>
<dbReference type="EnsemblMetazoa" id="GBRI006888-RA">
    <property type="protein sequence ID" value="GBRI006888-PA"/>
    <property type="gene ID" value="GBRI006888"/>
</dbReference>
<keyword evidence="1" id="KW-0472">Membrane</keyword>
<reference evidence="3" key="1">
    <citation type="submission" date="2014-03" db="EMBL/GenBank/DDBJ databases">
        <authorList>
            <person name="Aksoy S."/>
            <person name="Warren W."/>
            <person name="Wilson R.K."/>
        </authorList>
    </citation>
    <scope>NUCLEOTIDE SEQUENCE [LARGE SCALE GENOMIC DNA]</scope>
    <source>
        <strain evidence="3">IAEA</strain>
    </source>
</reference>
<evidence type="ECO:0000313" key="3">
    <source>
        <dbReference type="Proteomes" id="UP000091820"/>
    </source>
</evidence>
<feature type="transmembrane region" description="Helical" evidence="1">
    <location>
        <begin position="52"/>
        <end position="74"/>
    </location>
</feature>
<dbReference type="VEuPathDB" id="VectorBase:GBRI006888"/>
<name>A0A1A9W5A6_9MUSC</name>
<keyword evidence="1" id="KW-0812">Transmembrane</keyword>
<evidence type="ECO:0000313" key="2">
    <source>
        <dbReference type="EnsemblMetazoa" id="GBRI006888-PA"/>
    </source>
</evidence>
<dbReference type="Proteomes" id="UP000091820">
    <property type="component" value="Unassembled WGS sequence"/>
</dbReference>
<accession>A0A1A9W5A6</accession>
<proteinExistence type="predicted"/>
<keyword evidence="3" id="KW-1185">Reference proteome</keyword>
<keyword evidence="1" id="KW-1133">Transmembrane helix</keyword>
<dbReference type="AlphaFoldDB" id="A0A1A9W5A6"/>